<protein>
    <submittedName>
        <fullName evidence="7">Lysine transporter LysE</fullName>
    </submittedName>
</protein>
<dbReference type="AlphaFoldDB" id="A0A317E7Y2"/>
<accession>A0A317E7Y2</accession>
<dbReference type="EMBL" id="QGLE01000005">
    <property type="protein sequence ID" value="PWR22781.1"/>
    <property type="molecule type" value="Genomic_DNA"/>
</dbReference>
<keyword evidence="2" id="KW-1003">Cell membrane</keyword>
<feature type="transmembrane region" description="Helical" evidence="6">
    <location>
        <begin position="107"/>
        <end position="129"/>
    </location>
</feature>
<reference evidence="7 8" key="1">
    <citation type="submission" date="2018-05" db="EMBL/GenBank/DDBJ databases">
        <title>Zavarzinia sp. HR-AS.</title>
        <authorList>
            <person name="Lee Y."/>
            <person name="Jeon C.O."/>
        </authorList>
    </citation>
    <scope>NUCLEOTIDE SEQUENCE [LARGE SCALE GENOMIC DNA]</scope>
    <source>
        <strain evidence="7 8">HR-AS</strain>
    </source>
</reference>
<evidence type="ECO:0000256" key="3">
    <source>
        <dbReference type="ARBA" id="ARBA00022692"/>
    </source>
</evidence>
<comment type="subcellular location">
    <subcellularLocation>
        <location evidence="1">Cell membrane</location>
        <topology evidence="1">Multi-pass membrane protein</topology>
    </subcellularLocation>
</comment>
<dbReference type="Pfam" id="PF01810">
    <property type="entry name" value="LysE"/>
    <property type="match status" value="1"/>
</dbReference>
<evidence type="ECO:0000256" key="2">
    <source>
        <dbReference type="ARBA" id="ARBA00022475"/>
    </source>
</evidence>
<feature type="transmembrane region" description="Helical" evidence="6">
    <location>
        <begin position="158"/>
        <end position="179"/>
    </location>
</feature>
<keyword evidence="4 6" id="KW-1133">Transmembrane helix</keyword>
<evidence type="ECO:0000256" key="4">
    <source>
        <dbReference type="ARBA" id="ARBA00022989"/>
    </source>
</evidence>
<gene>
    <name evidence="7" type="ORF">DKG74_10130</name>
</gene>
<name>A0A317E7Y2_9PROT</name>
<dbReference type="RefSeq" id="WP_109905329.1">
    <property type="nucleotide sequence ID" value="NZ_QGLE01000005.1"/>
</dbReference>
<keyword evidence="5 6" id="KW-0472">Membrane</keyword>
<feature type="transmembrane region" description="Helical" evidence="6">
    <location>
        <begin position="135"/>
        <end position="151"/>
    </location>
</feature>
<feature type="transmembrane region" description="Helical" evidence="6">
    <location>
        <begin position="75"/>
        <end position="95"/>
    </location>
</feature>
<dbReference type="PANTHER" id="PTHR30086:SF20">
    <property type="entry name" value="ARGININE EXPORTER PROTEIN ARGO-RELATED"/>
    <property type="match status" value="1"/>
</dbReference>
<evidence type="ECO:0000313" key="7">
    <source>
        <dbReference type="EMBL" id="PWR22781.1"/>
    </source>
</evidence>
<sequence length="216" mass="21042">MPDMSLSLFASAFALGFFIAMPVGPISLLILRRTVAGGIAVGIATGLGAAVADATYAALAAFGLSAVTALLVEEAALLGILGGIVLIWLGIGGFRSAGRRGAMMPEAAGGAAMASVGAVGPAFLTAVGLTLTNPLTIISFAGAFAGIGLAASSGTGAALSTVIGLGLGSACWQLAIVAAAGGARHLLSARVLAAIDRLSGLVLIVFGILALWRALQ</sequence>
<feature type="transmembrane region" description="Helical" evidence="6">
    <location>
        <begin position="191"/>
        <end position="212"/>
    </location>
</feature>
<feature type="transmembrane region" description="Helical" evidence="6">
    <location>
        <begin position="38"/>
        <end position="63"/>
    </location>
</feature>
<dbReference type="GO" id="GO:0015171">
    <property type="term" value="F:amino acid transmembrane transporter activity"/>
    <property type="evidence" value="ECO:0007669"/>
    <property type="project" value="TreeGrafter"/>
</dbReference>
<evidence type="ECO:0000256" key="6">
    <source>
        <dbReference type="SAM" id="Phobius"/>
    </source>
</evidence>
<organism evidence="7 8">
    <name type="scientific">Zavarzinia aquatilis</name>
    <dbReference type="NCBI Taxonomy" id="2211142"/>
    <lineage>
        <taxon>Bacteria</taxon>
        <taxon>Pseudomonadati</taxon>
        <taxon>Pseudomonadota</taxon>
        <taxon>Alphaproteobacteria</taxon>
        <taxon>Rhodospirillales</taxon>
        <taxon>Zavarziniaceae</taxon>
        <taxon>Zavarzinia</taxon>
    </lineage>
</organism>
<dbReference type="PANTHER" id="PTHR30086">
    <property type="entry name" value="ARGININE EXPORTER PROTEIN ARGO"/>
    <property type="match status" value="1"/>
</dbReference>
<dbReference type="OrthoDB" id="7874789at2"/>
<dbReference type="GO" id="GO:0005886">
    <property type="term" value="C:plasma membrane"/>
    <property type="evidence" value="ECO:0007669"/>
    <property type="project" value="UniProtKB-SubCell"/>
</dbReference>
<evidence type="ECO:0000313" key="8">
    <source>
        <dbReference type="Proteomes" id="UP000245461"/>
    </source>
</evidence>
<comment type="caution">
    <text evidence="7">The sequence shown here is derived from an EMBL/GenBank/DDBJ whole genome shotgun (WGS) entry which is preliminary data.</text>
</comment>
<evidence type="ECO:0000256" key="5">
    <source>
        <dbReference type="ARBA" id="ARBA00023136"/>
    </source>
</evidence>
<feature type="transmembrane region" description="Helical" evidence="6">
    <location>
        <begin position="6"/>
        <end position="31"/>
    </location>
</feature>
<keyword evidence="3 6" id="KW-0812">Transmembrane</keyword>
<dbReference type="Proteomes" id="UP000245461">
    <property type="component" value="Unassembled WGS sequence"/>
</dbReference>
<proteinExistence type="predicted"/>
<evidence type="ECO:0000256" key="1">
    <source>
        <dbReference type="ARBA" id="ARBA00004651"/>
    </source>
</evidence>
<keyword evidence="8" id="KW-1185">Reference proteome</keyword>
<dbReference type="InterPro" id="IPR001123">
    <property type="entry name" value="LeuE-type"/>
</dbReference>